<keyword evidence="7" id="KW-0406">Ion transport</keyword>
<evidence type="ECO:0000256" key="4">
    <source>
        <dbReference type="ARBA" id="ARBA00022452"/>
    </source>
</evidence>
<comment type="subunit">
    <text evidence="2">Homotrimer.</text>
</comment>
<evidence type="ECO:0000256" key="2">
    <source>
        <dbReference type="ARBA" id="ARBA00011233"/>
    </source>
</evidence>
<protein>
    <submittedName>
        <fullName evidence="13">Porin</fullName>
    </submittedName>
</protein>
<dbReference type="CDD" id="cd00342">
    <property type="entry name" value="gram_neg_porins"/>
    <property type="match status" value="1"/>
</dbReference>
<evidence type="ECO:0000256" key="5">
    <source>
        <dbReference type="ARBA" id="ARBA00022692"/>
    </source>
</evidence>
<gene>
    <name evidence="13" type="ORF">ABDJ85_14340</name>
</gene>
<dbReference type="Pfam" id="PF13609">
    <property type="entry name" value="Porin_4"/>
    <property type="match status" value="1"/>
</dbReference>
<keyword evidence="9" id="KW-0472">Membrane</keyword>
<proteinExistence type="predicted"/>
<feature type="signal peptide" evidence="11">
    <location>
        <begin position="1"/>
        <end position="20"/>
    </location>
</feature>
<dbReference type="InterPro" id="IPR023614">
    <property type="entry name" value="Porin_dom_sf"/>
</dbReference>
<comment type="caution">
    <text evidence="13">The sequence shown here is derived from an EMBL/GenBank/DDBJ whole genome shotgun (WGS) entry which is preliminary data.</text>
</comment>
<evidence type="ECO:0000256" key="10">
    <source>
        <dbReference type="ARBA" id="ARBA00023237"/>
    </source>
</evidence>
<dbReference type="EMBL" id="JBDPZD010000004">
    <property type="protein sequence ID" value="MEO3692653.1"/>
    <property type="molecule type" value="Genomic_DNA"/>
</dbReference>
<feature type="domain" description="Porin" evidence="12">
    <location>
        <begin position="7"/>
        <end position="335"/>
    </location>
</feature>
<keyword evidence="4" id="KW-1134">Transmembrane beta strand</keyword>
<evidence type="ECO:0000256" key="9">
    <source>
        <dbReference type="ARBA" id="ARBA00023136"/>
    </source>
</evidence>
<evidence type="ECO:0000256" key="3">
    <source>
        <dbReference type="ARBA" id="ARBA00022448"/>
    </source>
</evidence>
<keyword evidence="3" id="KW-0813">Transport</keyword>
<keyword evidence="5" id="KW-0812">Transmembrane</keyword>
<evidence type="ECO:0000313" key="13">
    <source>
        <dbReference type="EMBL" id="MEO3692653.1"/>
    </source>
</evidence>
<evidence type="ECO:0000256" key="1">
    <source>
        <dbReference type="ARBA" id="ARBA00004571"/>
    </source>
</evidence>
<keyword evidence="8" id="KW-0626">Porin</keyword>
<feature type="chain" id="PRO_5046592426" evidence="11">
    <location>
        <begin position="21"/>
        <end position="362"/>
    </location>
</feature>
<evidence type="ECO:0000313" key="14">
    <source>
        <dbReference type="Proteomes" id="UP001495147"/>
    </source>
</evidence>
<dbReference type="RefSeq" id="WP_347705471.1">
    <property type="nucleotide sequence ID" value="NZ_JBDPZD010000004.1"/>
</dbReference>
<dbReference type="InterPro" id="IPR033900">
    <property type="entry name" value="Gram_neg_porin_domain"/>
</dbReference>
<keyword evidence="10" id="KW-0998">Cell outer membrane</keyword>
<organism evidence="13 14">
    <name type="scientific">Roseateles paludis</name>
    <dbReference type="NCBI Taxonomy" id="3145238"/>
    <lineage>
        <taxon>Bacteria</taxon>
        <taxon>Pseudomonadati</taxon>
        <taxon>Pseudomonadota</taxon>
        <taxon>Betaproteobacteria</taxon>
        <taxon>Burkholderiales</taxon>
        <taxon>Sphaerotilaceae</taxon>
        <taxon>Roseateles</taxon>
    </lineage>
</organism>
<reference evidence="13 14" key="1">
    <citation type="submission" date="2024-05" db="EMBL/GenBank/DDBJ databases">
        <title>Roseateles sp. DJS-2-20 16S ribosomal RNA gene Genome sequencing and assembly.</title>
        <authorList>
            <person name="Woo H."/>
        </authorList>
    </citation>
    <scope>NUCLEOTIDE SEQUENCE [LARGE SCALE GENOMIC DNA]</scope>
    <source>
        <strain evidence="13 14">DJS-2-20</strain>
    </source>
</reference>
<dbReference type="SUPFAM" id="SSF56935">
    <property type="entry name" value="Porins"/>
    <property type="match status" value="1"/>
</dbReference>
<sequence length="362" mass="37812">MKKASLALAVLAASTSAAWAQSSVTLYGIMDAGIRYTSNANAGTSQRQLIPGGMSQSRLGINVTEDMGGGMKALANIEHRLNSDTGVPSSVNASGVNDFWRQAWVGLQTNAGIVRLGRQYNVLFDAYAATLASYKYSPFAEIFKPELGMTLGARQDNMVKYSFASGGLSGSLQLSAGEATTNNKSAGGLLKYASGPFAVVGTYLGVTDSSGKKATATIVGATYTAGPAHWNVVYATNKFDTGSLLQASITGSLGANAGGAAYNALTNDVSKRNMFQAGVSYQLTPQLNLGTSLYLVDQTPQTAGRAKSKLTLWSAVADYAFSKRTDAYLEADSSSFNSAGVARFANGASKRTGVTLGLRHRF</sequence>
<keyword evidence="14" id="KW-1185">Reference proteome</keyword>
<comment type="subcellular location">
    <subcellularLocation>
        <location evidence="1">Cell outer membrane</location>
        <topology evidence="1">Multi-pass membrane protein</topology>
    </subcellularLocation>
</comment>
<evidence type="ECO:0000259" key="12">
    <source>
        <dbReference type="Pfam" id="PF13609"/>
    </source>
</evidence>
<dbReference type="Proteomes" id="UP001495147">
    <property type="component" value="Unassembled WGS sequence"/>
</dbReference>
<accession>A0ABV0G4I7</accession>
<evidence type="ECO:0000256" key="11">
    <source>
        <dbReference type="SAM" id="SignalP"/>
    </source>
</evidence>
<name>A0ABV0G4I7_9BURK</name>
<dbReference type="Gene3D" id="2.40.160.10">
    <property type="entry name" value="Porin"/>
    <property type="match status" value="1"/>
</dbReference>
<dbReference type="InterPro" id="IPR050298">
    <property type="entry name" value="Gram-neg_bact_OMP"/>
</dbReference>
<evidence type="ECO:0000256" key="7">
    <source>
        <dbReference type="ARBA" id="ARBA00023065"/>
    </source>
</evidence>
<evidence type="ECO:0000256" key="6">
    <source>
        <dbReference type="ARBA" id="ARBA00022729"/>
    </source>
</evidence>
<evidence type="ECO:0000256" key="8">
    <source>
        <dbReference type="ARBA" id="ARBA00023114"/>
    </source>
</evidence>
<keyword evidence="6 11" id="KW-0732">Signal</keyword>
<dbReference type="PANTHER" id="PTHR34501:SF9">
    <property type="entry name" value="MAJOR OUTER MEMBRANE PROTEIN P.IA"/>
    <property type="match status" value="1"/>
</dbReference>
<dbReference type="PANTHER" id="PTHR34501">
    <property type="entry name" value="PROTEIN YDDL-RELATED"/>
    <property type="match status" value="1"/>
</dbReference>